<dbReference type="Proteomes" id="UP000828390">
    <property type="component" value="Unassembled WGS sequence"/>
</dbReference>
<evidence type="ECO:0000313" key="2">
    <source>
        <dbReference type="Proteomes" id="UP000828390"/>
    </source>
</evidence>
<organism evidence="1 2">
    <name type="scientific">Dreissena polymorpha</name>
    <name type="common">Zebra mussel</name>
    <name type="synonym">Mytilus polymorpha</name>
    <dbReference type="NCBI Taxonomy" id="45954"/>
    <lineage>
        <taxon>Eukaryota</taxon>
        <taxon>Metazoa</taxon>
        <taxon>Spiralia</taxon>
        <taxon>Lophotrochozoa</taxon>
        <taxon>Mollusca</taxon>
        <taxon>Bivalvia</taxon>
        <taxon>Autobranchia</taxon>
        <taxon>Heteroconchia</taxon>
        <taxon>Euheterodonta</taxon>
        <taxon>Imparidentia</taxon>
        <taxon>Neoheterodontei</taxon>
        <taxon>Myida</taxon>
        <taxon>Dreissenoidea</taxon>
        <taxon>Dreissenidae</taxon>
        <taxon>Dreissena</taxon>
    </lineage>
</organism>
<evidence type="ECO:0000313" key="1">
    <source>
        <dbReference type="EMBL" id="KAH3854468.1"/>
    </source>
</evidence>
<reference evidence="1" key="1">
    <citation type="journal article" date="2019" name="bioRxiv">
        <title>The Genome of the Zebra Mussel, Dreissena polymorpha: A Resource for Invasive Species Research.</title>
        <authorList>
            <person name="McCartney M.A."/>
            <person name="Auch B."/>
            <person name="Kono T."/>
            <person name="Mallez S."/>
            <person name="Zhang Y."/>
            <person name="Obille A."/>
            <person name="Becker A."/>
            <person name="Abrahante J.E."/>
            <person name="Garbe J."/>
            <person name="Badalamenti J.P."/>
            <person name="Herman A."/>
            <person name="Mangelson H."/>
            <person name="Liachko I."/>
            <person name="Sullivan S."/>
            <person name="Sone E.D."/>
            <person name="Koren S."/>
            <person name="Silverstein K.A.T."/>
            <person name="Beckman K.B."/>
            <person name="Gohl D.M."/>
        </authorList>
    </citation>
    <scope>NUCLEOTIDE SEQUENCE</scope>
    <source>
        <strain evidence="1">Duluth1</strain>
        <tissue evidence="1">Whole animal</tissue>
    </source>
</reference>
<name>A0A9D4L9S7_DREPO</name>
<gene>
    <name evidence="1" type="ORF">DPMN_097010</name>
</gene>
<comment type="caution">
    <text evidence="1">The sequence shown here is derived from an EMBL/GenBank/DDBJ whole genome shotgun (WGS) entry which is preliminary data.</text>
</comment>
<sequence length="80" mass="9023">MKDIPACLMFKIVAVNKRDADGIEYVWTDSDISPSELVDILCTKLQEDKTNQDEDENDDSIDIDNLLDECLMISDITPVS</sequence>
<dbReference type="EMBL" id="JAIWYP010000003">
    <property type="protein sequence ID" value="KAH3854468.1"/>
    <property type="molecule type" value="Genomic_DNA"/>
</dbReference>
<dbReference type="AlphaFoldDB" id="A0A9D4L9S7"/>
<accession>A0A9D4L9S7</accession>
<keyword evidence="2" id="KW-1185">Reference proteome</keyword>
<reference evidence="1" key="2">
    <citation type="submission" date="2020-11" db="EMBL/GenBank/DDBJ databases">
        <authorList>
            <person name="McCartney M.A."/>
            <person name="Auch B."/>
            <person name="Kono T."/>
            <person name="Mallez S."/>
            <person name="Becker A."/>
            <person name="Gohl D.M."/>
            <person name="Silverstein K.A.T."/>
            <person name="Koren S."/>
            <person name="Bechman K.B."/>
            <person name="Herman A."/>
            <person name="Abrahante J.E."/>
            <person name="Garbe J."/>
        </authorList>
    </citation>
    <scope>NUCLEOTIDE SEQUENCE</scope>
    <source>
        <strain evidence="1">Duluth1</strain>
        <tissue evidence="1">Whole animal</tissue>
    </source>
</reference>
<protein>
    <submittedName>
        <fullName evidence="1">Uncharacterized protein</fullName>
    </submittedName>
</protein>
<proteinExistence type="predicted"/>